<dbReference type="Gene3D" id="2.60.120.200">
    <property type="match status" value="1"/>
</dbReference>
<dbReference type="GO" id="GO:0004553">
    <property type="term" value="F:hydrolase activity, hydrolyzing O-glycosyl compounds"/>
    <property type="evidence" value="ECO:0007669"/>
    <property type="project" value="UniProtKB-ARBA"/>
</dbReference>
<dbReference type="SUPFAM" id="SSF49899">
    <property type="entry name" value="Concanavalin A-like lectins/glucanases"/>
    <property type="match status" value="1"/>
</dbReference>
<dbReference type="RefSeq" id="WP_270214739.1">
    <property type="nucleotide sequence ID" value="NZ_CAUAJF010000086.1"/>
</dbReference>
<dbReference type="PANTHER" id="PTHR35332">
    <property type="entry name" value="REGULATION OF ENOLASE PROTEIN 1"/>
    <property type="match status" value="1"/>
</dbReference>
<dbReference type="InterPro" id="IPR013320">
    <property type="entry name" value="ConA-like_dom_sf"/>
</dbReference>
<evidence type="ECO:0000313" key="1">
    <source>
        <dbReference type="EMBL" id="HBJ08617.1"/>
    </source>
</evidence>
<dbReference type="PANTHER" id="PTHR35332:SF2">
    <property type="entry name" value="REGULATION OF ENOLASE PROTEIN 1"/>
    <property type="match status" value="1"/>
</dbReference>
<sequence>MNKTFIYWTLLGISLCVSSCESHHNPQKTTDKDSLFTIDQIDELKGTDCDIKLGNVIFTKAVNGADTLVRIKDNGILEFRCGGKRDFFCDPNDGKLSNKTAPLLLTKVNNSRPFTFTAKVSPQFTATDTYNAADLFVFVNDTIWQKFAFEQDERGKHRIVTVRTRGTSDDNNHEEVAGSSVYLKISSDTHTIASYYSTDKKTWQLARLYKNDYPQELWVGICNQCPQGEGSVSFFEDISLEQSSVSDFRLGN</sequence>
<comment type="caution">
    <text evidence="1">The sequence shown here is derived from an EMBL/GenBank/DDBJ whole genome shotgun (WGS) entry which is preliminary data.</text>
</comment>
<organism evidence="1 2">
    <name type="scientific">Coprobacter fastidiosus</name>
    <dbReference type="NCBI Taxonomy" id="1099853"/>
    <lineage>
        <taxon>Bacteria</taxon>
        <taxon>Pseudomonadati</taxon>
        <taxon>Bacteroidota</taxon>
        <taxon>Bacteroidia</taxon>
        <taxon>Bacteroidales</taxon>
        <taxon>Barnesiellaceae</taxon>
        <taxon>Coprobacter</taxon>
    </lineage>
</organism>
<proteinExistence type="predicted"/>
<protein>
    <recommendedName>
        <fullName evidence="3">DUF1349 domain-containing protein</fullName>
    </recommendedName>
</protein>
<evidence type="ECO:0000313" key="2">
    <source>
        <dbReference type="Proteomes" id="UP000262954"/>
    </source>
</evidence>
<dbReference type="EMBL" id="DNWC01000084">
    <property type="protein sequence ID" value="HBJ08617.1"/>
    <property type="molecule type" value="Genomic_DNA"/>
</dbReference>
<dbReference type="Proteomes" id="UP000262954">
    <property type="component" value="Unassembled WGS sequence"/>
</dbReference>
<reference evidence="1 2" key="1">
    <citation type="journal article" date="2018" name="Nat. Biotechnol.">
        <title>A standardized bacterial taxonomy based on genome phylogeny substantially revises the tree of life.</title>
        <authorList>
            <person name="Parks D.H."/>
            <person name="Chuvochina M."/>
            <person name="Waite D.W."/>
            <person name="Rinke C."/>
            <person name="Skarshewski A."/>
            <person name="Chaumeil P.A."/>
            <person name="Hugenholtz P."/>
        </authorList>
    </citation>
    <scope>NUCLEOTIDE SEQUENCE [LARGE SCALE GENOMIC DNA]</scope>
    <source>
        <strain evidence="1">UBA11482</strain>
    </source>
</reference>
<evidence type="ECO:0008006" key="3">
    <source>
        <dbReference type="Google" id="ProtNLM"/>
    </source>
</evidence>
<dbReference type="Pfam" id="PF07081">
    <property type="entry name" value="DUF1349"/>
    <property type="match status" value="1"/>
</dbReference>
<gene>
    <name evidence="1" type="ORF">DDY73_06385</name>
</gene>
<dbReference type="GO" id="GO:0005975">
    <property type="term" value="P:carbohydrate metabolic process"/>
    <property type="evidence" value="ECO:0007669"/>
    <property type="project" value="UniProtKB-ARBA"/>
</dbReference>
<name>A0A354M278_9BACT</name>
<dbReference type="InterPro" id="IPR009784">
    <property type="entry name" value="DUF1349"/>
</dbReference>
<dbReference type="AlphaFoldDB" id="A0A354M278"/>
<accession>A0A354M278</accession>